<accession>A0A6G7Y6X9</accession>
<dbReference type="Pfam" id="PF08818">
    <property type="entry name" value="DUF1801"/>
    <property type="match status" value="1"/>
</dbReference>
<sequence length="117" mass="12698">MSVIDDYLAGVSGAHRERLDELRALIEANVPEVELALSYGMPTYKLNGNLVHFATAKGHVGFYPGPSGVAFAAERLDELGLKYSKGAIQFPLDRPLPTDLIADIVAFRVAEQAQKGR</sequence>
<evidence type="ECO:0000259" key="1">
    <source>
        <dbReference type="Pfam" id="PF08818"/>
    </source>
</evidence>
<dbReference type="EMBL" id="CP049865">
    <property type="protein sequence ID" value="QIK72469.1"/>
    <property type="molecule type" value="Genomic_DNA"/>
</dbReference>
<evidence type="ECO:0000313" key="2">
    <source>
        <dbReference type="EMBL" id="QIK72469.1"/>
    </source>
</evidence>
<dbReference type="SUPFAM" id="SSF159888">
    <property type="entry name" value="YdhG-like"/>
    <property type="match status" value="1"/>
</dbReference>
<evidence type="ECO:0000313" key="3">
    <source>
        <dbReference type="Proteomes" id="UP000501058"/>
    </source>
</evidence>
<feature type="domain" description="YdhG-like" evidence="1">
    <location>
        <begin position="15"/>
        <end position="109"/>
    </location>
</feature>
<gene>
    <name evidence="2" type="ORF">G7070_09580</name>
</gene>
<dbReference type="Gene3D" id="3.90.1150.200">
    <property type="match status" value="1"/>
</dbReference>
<organism evidence="2 3">
    <name type="scientific">Propioniciclava coleopterorum</name>
    <dbReference type="NCBI Taxonomy" id="2714937"/>
    <lineage>
        <taxon>Bacteria</taxon>
        <taxon>Bacillati</taxon>
        <taxon>Actinomycetota</taxon>
        <taxon>Actinomycetes</taxon>
        <taxon>Propionibacteriales</taxon>
        <taxon>Propionibacteriaceae</taxon>
        <taxon>Propioniciclava</taxon>
    </lineage>
</organism>
<protein>
    <recommendedName>
        <fullName evidence="1">YdhG-like domain-containing protein</fullName>
    </recommendedName>
</protein>
<dbReference type="RefSeq" id="WP_166233543.1">
    <property type="nucleotide sequence ID" value="NZ_CP049865.1"/>
</dbReference>
<reference evidence="2 3" key="1">
    <citation type="submission" date="2020-03" db="EMBL/GenBank/DDBJ databases">
        <title>Propioniciclava sp. nov., isolated from Hydrophilus acuminatus.</title>
        <authorList>
            <person name="Hyun D.-W."/>
            <person name="Bae J.-W."/>
        </authorList>
    </citation>
    <scope>NUCLEOTIDE SEQUENCE [LARGE SCALE GENOMIC DNA]</scope>
    <source>
        <strain evidence="2 3">HDW11</strain>
    </source>
</reference>
<dbReference type="AlphaFoldDB" id="A0A6G7Y6X9"/>
<dbReference type="KEGG" id="prv:G7070_09580"/>
<keyword evidence="3" id="KW-1185">Reference proteome</keyword>
<proteinExistence type="predicted"/>
<dbReference type="Proteomes" id="UP000501058">
    <property type="component" value="Chromosome"/>
</dbReference>
<name>A0A6G7Y6X9_9ACTN</name>
<dbReference type="InterPro" id="IPR014922">
    <property type="entry name" value="YdhG-like"/>
</dbReference>